<dbReference type="Proteomes" id="UP000184520">
    <property type="component" value="Unassembled WGS sequence"/>
</dbReference>
<keyword evidence="2" id="KW-1133">Transmembrane helix</keyword>
<dbReference type="AlphaFoldDB" id="A0A1M5EF51"/>
<reference evidence="4" key="1">
    <citation type="submission" date="2016-11" db="EMBL/GenBank/DDBJ databases">
        <authorList>
            <person name="Varghese N."/>
            <person name="Submissions S."/>
        </authorList>
    </citation>
    <scope>NUCLEOTIDE SEQUENCE [LARGE SCALE GENOMIC DNA]</scope>
    <source>
        <strain evidence="4">CGMCC 1.8995</strain>
    </source>
</reference>
<evidence type="ECO:0000256" key="2">
    <source>
        <dbReference type="SAM" id="Phobius"/>
    </source>
</evidence>
<evidence type="ECO:0000256" key="1">
    <source>
        <dbReference type="SAM" id="MobiDB-lite"/>
    </source>
</evidence>
<evidence type="ECO:0000313" key="3">
    <source>
        <dbReference type="EMBL" id="SHF77923.1"/>
    </source>
</evidence>
<feature type="compositionally biased region" description="Basic and acidic residues" evidence="1">
    <location>
        <begin position="93"/>
        <end position="104"/>
    </location>
</feature>
<dbReference type="Pfam" id="PF07963">
    <property type="entry name" value="N_methyl"/>
    <property type="match status" value="1"/>
</dbReference>
<dbReference type="OrthoDB" id="5593857at2"/>
<protein>
    <submittedName>
        <fullName evidence="3">MSHA pilin protein MshD</fullName>
    </submittedName>
</protein>
<dbReference type="InterPro" id="IPR012902">
    <property type="entry name" value="N_methyl_site"/>
</dbReference>
<dbReference type="RefSeq" id="WP_073316967.1">
    <property type="nucleotide sequence ID" value="NZ_FQWD01000001.1"/>
</dbReference>
<keyword evidence="2" id="KW-0812">Transmembrane</keyword>
<dbReference type="NCBIfam" id="TIGR02532">
    <property type="entry name" value="IV_pilin_GFxxxE"/>
    <property type="match status" value="1"/>
</dbReference>
<sequence length="193" mass="21010">MRANVRGFTLIELIIGIVVFTIIMLVIIGVIGPQSRLSIEPIWQIRASELAQSLLTEINAKSFDEQSDHSGGNTRCNEGQSCTASGSLGPDSGESRDSYDDVDDYHGLDQRDGNILNVQGQAMLNNGESLYQGFRAQVSVYYDSNEDGINDDDADQNGVPDTGTLVANVKRITITVTTPGGEPLTFASYRWNF</sequence>
<accession>A0A1M5EF51</accession>
<feature type="compositionally biased region" description="Polar residues" evidence="1">
    <location>
        <begin position="69"/>
        <end position="86"/>
    </location>
</feature>
<name>A0A1M5EF51_9ALTE</name>
<dbReference type="EMBL" id="FQWD01000001">
    <property type="protein sequence ID" value="SHF77923.1"/>
    <property type="molecule type" value="Genomic_DNA"/>
</dbReference>
<gene>
    <name evidence="3" type="ORF">SAMN05216361_0375</name>
</gene>
<dbReference type="STRING" id="634436.SAMN05216361_0375"/>
<feature type="region of interest" description="Disordered" evidence="1">
    <location>
        <begin position="64"/>
        <end position="104"/>
    </location>
</feature>
<keyword evidence="4" id="KW-1185">Reference proteome</keyword>
<organism evidence="3 4">
    <name type="scientific">Marisediminitalea aggregata</name>
    <dbReference type="NCBI Taxonomy" id="634436"/>
    <lineage>
        <taxon>Bacteria</taxon>
        <taxon>Pseudomonadati</taxon>
        <taxon>Pseudomonadota</taxon>
        <taxon>Gammaproteobacteria</taxon>
        <taxon>Alteromonadales</taxon>
        <taxon>Alteromonadaceae</taxon>
        <taxon>Marisediminitalea</taxon>
    </lineage>
</organism>
<dbReference type="PROSITE" id="PS00409">
    <property type="entry name" value="PROKAR_NTER_METHYL"/>
    <property type="match status" value="1"/>
</dbReference>
<evidence type="ECO:0000313" key="4">
    <source>
        <dbReference type="Proteomes" id="UP000184520"/>
    </source>
</evidence>
<feature type="transmembrane region" description="Helical" evidence="2">
    <location>
        <begin position="7"/>
        <end position="31"/>
    </location>
</feature>
<proteinExistence type="predicted"/>
<keyword evidence="2" id="KW-0472">Membrane</keyword>